<evidence type="ECO:0000256" key="5">
    <source>
        <dbReference type="PROSITE-ProRule" id="PRU00175"/>
    </source>
</evidence>
<dbReference type="GO" id="GO:0005634">
    <property type="term" value="C:nucleus"/>
    <property type="evidence" value="ECO:0007669"/>
    <property type="project" value="TreeGrafter"/>
</dbReference>
<dbReference type="GO" id="GO:0006974">
    <property type="term" value="P:DNA damage response"/>
    <property type="evidence" value="ECO:0007669"/>
    <property type="project" value="TreeGrafter"/>
</dbReference>
<gene>
    <name evidence="10" type="ORF">OSB1V03_LOCUS12419</name>
</gene>
<dbReference type="InterPro" id="IPR013083">
    <property type="entry name" value="Znf_RING/FYVE/PHD"/>
</dbReference>
<keyword evidence="1" id="KW-0479">Metal-binding</keyword>
<keyword evidence="4" id="KW-0862">Zinc</keyword>
<dbReference type="CDD" id="cd16569">
    <property type="entry name" value="RING-HC_SHPRH-like"/>
    <property type="match status" value="1"/>
</dbReference>
<dbReference type="InterPro" id="IPR001650">
    <property type="entry name" value="Helicase_C-like"/>
</dbReference>
<dbReference type="Proteomes" id="UP000759131">
    <property type="component" value="Unassembled WGS sequence"/>
</dbReference>
<dbReference type="EMBL" id="CAJPIZ010010312">
    <property type="protein sequence ID" value="CAG2112442.1"/>
    <property type="molecule type" value="Genomic_DNA"/>
</dbReference>
<keyword evidence="11" id="KW-1185">Reference proteome</keyword>
<organism evidence="10">
    <name type="scientific">Medioppia subpectinata</name>
    <dbReference type="NCBI Taxonomy" id="1979941"/>
    <lineage>
        <taxon>Eukaryota</taxon>
        <taxon>Metazoa</taxon>
        <taxon>Ecdysozoa</taxon>
        <taxon>Arthropoda</taxon>
        <taxon>Chelicerata</taxon>
        <taxon>Arachnida</taxon>
        <taxon>Acari</taxon>
        <taxon>Acariformes</taxon>
        <taxon>Sarcoptiformes</taxon>
        <taxon>Oribatida</taxon>
        <taxon>Brachypylina</taxon>
        <taxon>Oppioidea</taxon>
        <taxon>Oppiidae</taxon>
        <taxon>Medioppia</taxon>
    </lineage>
</organism>
<dbReference type="FunFam" id="3.40.50.10810:FF:000013">
    <property type="entry name" value="E3 ubiquitin-protein ligase SHPRH isoform X2"/>
    <property type="match status" value="1"/>
</dbReference>
<dbReference type="SUPFAM" id="SSF52540">
    <property type="entry name" value="P-loop containing nucleoside triphosphate hydrolases"/>
    <property type="match status" value="2"/>
</dbReference>
<evidence type="ECO:0000256" key="2">
    <source>
        <dbReference type="ARBA" id="ARBA00022771"/>
    </source>
</evidence>
<dbReference type="CDD" id="cd18070">
    <property type="entry name" value="DEXQc_SHPRH"/>
    <property type="match status" value="1"/>
</dbReference>
<dbReference type="PANTHER" id="PTHR45865:SF1">
    <property type="entry name" value="E3 UBIQUITIN-PROTEIN LIGASE SHPRH"/>
    <property type="match status" value="1"/>
</dbReference>
<dbReference type="GO" id="GO:0005524">
    <property type="term" value="F:ATP binding"/>
    <property type="evidence" value="ECO:0007669"/>
    <property type="project" value="InterPro"/>
</dbReference>
<dbReference type="GO" id="GO:0016787">
    <property type="term" value="F:hydrolase activity"/>
    <property type="evidence" value="ECO:0007669"/>
    <property type="project" value="UniProtKB-KW"/>
</dbReference>
<dbReference type="GO" id="GO:0008270">
    <property type="term" value="F:zinc ion binding"/>
    <property type="evidence" value="ECO:0007669"/>
    <property type="project" value="UniProtKB-KW"/>
</dbReference>
<sequence length="1354" mass="156114">RSALRHLSYHSQVFMKPNHEALHVMNHFYDYPKAIDMNAGNKEITKESVEELYARIKAKHSETKDQLQTYDVQHRFLYPTLRPYQCEAVQWMLNREHIETIGSHQHLYETVVTIDGTCLEYNRYMGYFISGKSEARNYIYGVSQSGILADEMGLGKTIEVLSCILSNPRPQASGDQSSTDSYHEYNAPELIDWDSNGQTEECFACVCGLISNIRAYRRRKLIIFDTITDEGTDHFQCDAHKRDDYNSDDNDGNNDDNSDTEVDEEFTDEWKNNFLAVEDIRRYRRRSKKLAKKLAEKMLVRCRGCGSYQHAVCVNYKVETRRPYYCGHCWARPTMKRVDSRATLIVSPRSISHQWQDEITKHVDCTDLNVYVYEGVKSAEGYVQPFDLADNDIVLTTYETLRSEIDFVDLHHSNRFRNPKRFNATPSPLLSINWWRVCLDEAQMVESASAKTAQMAHRLWGQHRWAITGTPVQRSVDDLYGLLLFIGEEPFHERHYWDKMLYYPYASGNYQPMVEALRKCFWRTSKQEVWDQLGIPAQTSTIARLQFSPVEQHFYSRQHSECKQKFTEKMVRFSNLDVKLKELDKKTANIVMKPMLSLRQACCHPQAVRGKFVPISKKTLTMDELLKDMIKNTQYECEEEHRKIISSVNGMAGIHIIEKDYEKAIEFYRRALNSIESYKAKDLFRTDKLQLIHTLHNLAEIMELCGVRQKDKHSDEYYNKENENQPKRTEITLSVDFGRTLRDEYLNYESIQLHDEYLAKGTAGVAEVTAQLTPLEETVEQLEDSFQSLKQNPWWKSAIDYLRAIDEEQALIGRVKDVLEAHDLHGMVAKGGGVKTSQFVSISEKFAEGSGLKYVLDKCLRELHHSRSVVRQRVKSLRAKPTDTELNQAIDCHLRPEKDKEGNRAQSVVKCKYCLIHELFNDYEKKLYYFSVDEKTEEAGCKSAALMEKLRHGTWADSETEQCLKEINKLFRLKTDSGDNRHAVIRDDGQNHLKLFDALKKEFRGLRAVWIEIYDYVALIDELNMATIRLRVRFPDEPKPKETITYILEPSEVPTQMLSLHSDEVVAKNALQYRLSRLYYLNNLSKDDSKRKGGHNPDMCPICHFEMGEQWSVMQCGHSLCVKCLDIMLAEYSRRTGAGLSIQCAMCREYCPASAVLYVNSTAGDKEADQLEVAGSWSTKVEEVVRCLLQIVADEPTAKSLVFSTWTDVLQLISNALVDNQFNHCFIANSSKFSQKVDTFKQNPEIKALLMAIDLGAKGLNLIEATHVILVEPTLNKANELQAVGRVHRIGQTKPTFVHRFIVKNTIEERISSLYSIDGQTEGSADGPLSPQLLQTSEHAFITLNQMKRLFDGN</sequence>
<dbReference type="Pfam" id="PF21325">
    <property type="entry name" value="SHPRH_helical-1st"/>
    <property type="match status" value="1"/>
</dbReference>
<feature type="domain" description="Helicase C-terminal" evidence="9">
    <location>
        <begin position="1184"/>
        <end position="1337"/>
    </location>
</feature>
<accession>A0A7R9Q5M3</accession>
<dbReference type="InterPro" id="IPR048695">
    <property type="entry name" value="SHPRH_helical_2nd"/>
</dbReference>
<dbReference type="GO" id="GO:0061630">
    <property type="term" value="F:ubiquitin protein ligase activity"/>
    <property type="evidence" value="ECO:0007669"/>
    <property type="project" value="TreeGrafter"/>
</dbReference>
<dbReference type="PROSITE" id="PS51194">
    <property type="entry name" value="HELICASE_CTER"/>
    <property type="match status" value="1"/>
</dbReference>
<dbReference type="SMART" id="SM00184">
    <property type="entry name" value="RING"/>
    <property type="match status" value="1"/>
</dbReference>
<dbReference type="GO" id="GO:0000209">
    <property type="term" value="P:protein polyubiquitination"/>
    <property type="evidence" value="ECO:0007669"/>
    <property type="project" value="TreeGrafter"/>
</dbReference>
<dbReference type="CDD" id="cd18793">
    <property type="entry name" value="SF2_C_SNF"/>
    <property type="match status" value="1"/>
</dbReference>
<dbReference type="PANTHER" id="PTHR45865">
    <property type="entry name" value="E3 UBIQUITIN-PROTEIN LIGASE SHPRH FAMILY MEMBER"/>
    <property type="match status" value="1"/>
</dbReference>
<evidence type="ECO:0000259" key="9">
    <source>
        <dbReference type="PROSITE" id="PS51194"/>
    </source>
</evidence>
<protein>
    <recommendedName>
        <fullName evidence="12">E3 ubiquitin-protein ligase SHPRH</fullName>
    </recommendedName>
</protein>
<keyword evidence="3" id="KW-0378">Hydrolase</keyword>
<dbReference type="Gene3D" id="1.25.40.10">
    <property type="entry name" value="Tetratricopeptide repeat domain"/>
    <property type="match status" value="1"/>
</dbReference>
<dbReference type="InterPro" id="IPR038718">
    <property type="entry name" value="SNF2-like_sf"/>
</dbReference>
<reference evidence="10" key="1">
    <citation type="submission" date="2020-11" db="EMBL/GenBank/DDBJ databases">
        <authorList>
            <person name="Tran Van P."/>
        </authorList>
    </citation>
    <scope>NUCLEOTIDE SEQUENCE</scope>
</reference>
<feature type="compositionally biased region" description="Acidic residues" evidence="7">
    <location>
        <begin position="246"/>
        <end position="264"/>
    </location>
</feature>
<keyword evidence="2 5" id="KW-0863">Zinc-finger</keyword>
<dbReference type="SUPFAM" id="SSF57903">
    <property type="entry name" value="FYVE/PHD zinc finger"/>
    <property type="match status" value="1"/>
</dbReference>
<evidence type="ECO:0000313" key="10">
    <source>
        <dbReference type="EMBL" id="CAD7632012.1"/>
    </source>
</evidence>
<dbReference type="SMART" id="SM00487">
    <property type="entry name" value="DEXDc"/>
    <property type="match status" value="1"/>
</dbReference>
<dbReference type="OrthoDB" id="423559at2759"/>
<dbReference type="InterPro" id="IPR049730">
    <property type="entry name" value="SNF2/RAD54-like_C"/>
</dbReference>
<dbReference type="Gene3D" id="3.40.50.10810">
    <property type="entry name" value="Tandem AAA-ATPase domain"/>
    <property type="match status" value="2"/>
</dbReference>
<dbReference type="InterPro" id="IPR000330">
    <property type="entry name" value="SNF2_N"/>
</dbReference>
<evidence type="ECO:0000256" key="6">
    <source>
        <dbReference type="SAM" id="Coils"/>
    </source>
</evidence>
<dbReference type="Pfam" id="PF00176">
    <property type="entry name" value="SNF2-rel_dom"/>
    <property type="match status" value="1"/>
</dbReference>
<dbReference type="InterPro" id="IPR027417">
    <property type="entry name" value="P-loop_NTPase"/>
</dbReference>
<dbReference type="PROSITE" id="PS00518">
    <property type="entry name" value="ZF_RING_1"/>
    <property type="match status" value="1"/>
</dbReference>
<keyword evidence="6" id="KW-0175">Coiled coil</keyword>
<name>A0A7R9Q5M3_9ACAR</name>
<proteinExistence type="predicted"/>
<dbReference type="InterPro" id="IPR052583">
    <property type="entry name" value="ATP-helicase/E3_Ub-Ligase"/>
</dbReference>
<dbReference type="InterPro" id="IPR014001">
    <property type="entry name" value="Helicase_ATP-bd"/>
</dbReference>
<dbReference type="Gene3D" id="3.30.40.10">
    <property type="entry name" value="Zinc/RING finger domain, C3HC4 (zinc finger)"/>
    <property type="match status" value="1"/>
</dbReference>
<evidence type="ECO:0000256" key="7">
    <source>
        <dbReference type="SAM" id="MobiDB-lite"/>
    </source>
</evidence>
<feature type="coiled-coil region" evidence="6">
    <location>
        <begin position="765"/>
        <end position="792"/>
    </location>
</feature>
<dbReference type="InterPro" id="IPR048686">
    <property type="entry name" value="SHPRH_helical_1st"/>
</dbReference>
<dbReference type="InterPro" id="IPR017907">
    <property type="entry name" value="Znf_RING_CS"/>
</dbReference>
<feature type="domain" description="RING-type" evidence="8">
    <location>
        <begin position="1100"/>
        <end position="1148"/>
    </location>
</feature>
<dbReference type="InterPro" id="IPR011011">
    <property type="entry name" value="Znf_FYVE_PHD"/>
</dbReference>
<dbReference type="InterPro" id="IPR011990">
    <property type="entry name" value="TPR-like_helical_dom_sf"/>
</dbReference>
<evidence type="ECO:0000259" key="8">
    <source>
        <dbReference type="PROSITE" id="PS50089"/>
    </source>
</evidence>
<feature type="region of interest" description="Disordered" evidence="7">
    <location>
        <begin position="243"/>
        <end position="264"/>
    </location>
</feature>
<dbReference type="Gene3D" id="3.40.50.300">
    <property type="entry name" value="P-loop containing nucleotide triphosphate hydrolases"/>
    <property type="match status" value="1"/>
</dbReference>
<dbReference type="PROSITE" id="PS50089">
    <property type="entry name" value="ZF_RING_2"/>
    <property type="match status" value="1"/>
</dbReference>
<dbReference type="SMART" id="SM00490">
    <property type="entry name" value="HELICc"/>
    <property type="match status" value="1"/>
</dbReference>
<evidence type="ECO:0000256" key="3">
    <source>
        <dbReference type="ARBA" id="ARBA00022801"/>
    </source>
</evidence>
<evidence type="ECO:0000256" key="1">
    <source>
        <dbReference type="ARBA" id="ARBA00022723"/>
    </source>
</evidence>
<dbReference type="Pfam" id="PF21324">
    <property type="entry name" value="SHPRH_helical-2nd"/>
    <property type="match status" value="1"/>
</dbReference>
<dbReference type="InterPro" id="IPR001841">
    <property type="entry name" value="Znf_RING"/>
</dbReference>
<evidence type="ECO:0008006" key="12">
    <source>
        <dbReference type="Google" id="ProtNLM"/>
    </source>
</evidence>
<evidence type="ECO:0000256" key="4">
    <source>
        <dbReference type="ARBA" id="ARBA00022833"/>
    </source>
</evidence>
<dbReference type="EMBL" id="OC864887">
    <property type="protein sequence ID" value="CAD7632012.1"/>
    <property type="molecule type" value="Genomic_DNA"/>
</dbReference>
<dbReference type="SUPFAM" id="SSF57850">
    <property type="entry name" value="RING/U-box"/>
    <property type="match status" value="1"/>
</dbReference>
<feature type="non-terminal residue" evidence="10">
    <location>
        <position position="1"/>
    </location>
</feature>
<dbReference type="Pfam" id="PF00271">
    <property type="entry name" value="Helicase_C"/>
    <property type="match status" value="1"/>
</dbReference>
<evidence type="ECO:0000313" key="11">
    <source>
        <dbReference type="Proteomes" id="UP000759131"/>
    </source>
</evidence>
<dbReference type="GO" id="GO:0005737">
    <property type="term" value="C:cytoplasm"/>
    <property type="evidence" value="ECO:0007669"/>
    <property type="project" value="UniProtKB-ARBA"/>
</dbReference>